<evidence type="ECO:0000256" key="2">
    <source>
        <dbReference type="ARBA" id="ARBA00022475"/>
    </source>
</evidence>
<evidence type="ECO:0000256" key="1">
    <source>
        <dbReference type="ARBA" id="ARBA00004651"/>
    </source>
</evidence>
<feature type="transmembrane region" description="Helical" evidence="6">
    <location>
        <begin position="349"/>
        <end position="369"/>
    </location>
</feature>
<evidence type="ECO:0000256" key="6">
    <source>
        <dbReference type="SAM" id="Phobius"/>
    </source>
</evidence>
<protein>
    <submittedName>
        <fullName evidence="7">Lipopolysaccharide biosynthesis protein</fullName>
    </submittedName>
</protein>
<proteinExistence type="predicted"/>
<keyword evidence="2" id="KW-1003">Cell membrane</keyword>
<accession>A0A7X9TBA7</accession>
<feature type="transmembrane region" description="Helical" evidence="6">
    <location>
        <begin position="406"/>
        <end position="425"/>
    </location>
</feature>
<dbReference type="PANTHER" id="PTHR30250">
    <property type="entry name" value="PST FAMILY PREDICTED COLANIC ACID TRANSPORTER"/>
    <property type="match status" value="1"/>
</dbReference>
<feature type="transmembrane region" description="Helical" evidence="6">
    <location>
        <begin position="304"/>
        <end position="329"/>
    </location>
</feature>
<keyword evidence="5 6" id="KW-0472">Membrane</keyword>
<evidence type="ECO:0000256" key="3">
    <source>
        <dbReference type="ARBA" id="ARBA00022692"/>
    </source>
</evidence>
<comment type="subcellular location">
    <subcellularLocation>
        <location evidence="1">Cell membrane</location>
        <topology evidence="1">Multi-pass membrane protein</topology>
    </subcellularLocation>
</comment>
<feature type="transmembrane region" description="Helical" evidence="6">
    <location>
        <begin position="66"/>
        <end position="84"/>
    </location>
</feature>
<keyword evidence="4 6" id="KW-1133">Transmembrane helix</keyword>
<feature type="transmembrane region" description="Helical" evidence="6">
    <location>
        <begin position="34"/>
        <end position="54"/>
    </location>
</feature>
<dbReference type="GO" id="GO:0005886">
    <property type="term" value="C:plasma membrane"/>
    <property type="evidence" value="ECO:0007669"/>
    <property type="project" value="UniProtKB-SubCell"/>
</dbReference>
<name>A0A7X9TBA7_9ACTN</name>
<feature type="transmembrane region" description="Helical" evidence="6">
    <location>
        <begin position="104"/>
        <end position="123"/>
    </location>
</feature>
<feature type="transmembrane region" description="Helical" evidence="6">
    <location>
        <begin position="381"/>
        <end position="400"/>
    </location>
</feature>
<dbReference type="EMBL" id="JABAGR010000007">
    <property type="protein sequence ID" value="NMF26311.1"/>
    <property type="molecule type" value="Genomic_DNA"/>
</dbReference>
<dbReference type="PANTHER" id="PTHR30250:SF11">
    <property type="entry name" value="O-ANTIGEN TRANSPORTER-RELATED"/>
    <property type="match status" value="1"/>
</dbReference>
<keyword evidence="3 6" id="KW-0812">Transmembrane</keyword>
<dbReference type="AlphaFoldDB" id="A0A7X9TBA7"/>
<evidence type="ECO:0000313" key="7">
    <source>
        <dbReference type="EMBL" id="NMF26311.1"/>
    </source>
</evidence>
<feature type="transmembrane region" description="Helical" evidence="6">
    <location>
        <begin position="265"/>
        <end position="284"/>
    </location>
</feature>
<feature type="transmembrane region" description="Helical" evidence="6">
    <location>
        <begin position="190"/>
        <end position="213"/>
    </location>
</feature>
<evidence type="ECO:0000313" key="8">
    <source>
        <dbReference type="Proteomes" id="UP000565613"/>
    </source>
</evidence>
<organism evidence="7 8">
    <name type="scientific">Parafannyhessea umbonata</name>
    <dbReference type="NCBI Taxonomy" id="604330"/>
    <lineage>
        <taxon>Bacteria</taxon>
        <taxon>Bacillati</taxon>
        <taxon>Actinomycetota</taxon>
        <taxon>Coriobacteriia</taxon>
        <taxon>Coriobacteriales</taxon>
        <taxon>Atopobiaceae</taxon>
        <taxon>Parafannyhessea</taxon>
    </lineage>
</organism>
<gene>
    <name evidence="7" type="ORF">HF885_07695</name>
</gene>
<dbReference type="InterPro" id="IPR050833">
    <property type="entry name" value="Poly_Biosynth_Transport"/>
</dbReference>
<comment type="caution">
    <text evidence="7">The sequence shown here is derived from an EMBL/GenBank/DDBJ whole genome shotgun (WGS) entry which is preliminary data.</text>
</comment>
<feature type="transmembrane region" description="Helical" evidence="6">
    <location>
        <begin position="160"/>
        <end position="184"/>
    </location>
</feature>
<sequence length="434" mass="48342">MVDHWWDRLIGAVYSGSLSSQTARYAAHDSRLDYVMNSIGMGVWGALFPILTIVASRLAGAEQAGMFSMAFVIANLLIFIGNYGVRTYQVSDIDETESFLAYQIHRVIACVLMILAGWLFCLVRGYAGEMLTICWGTFAFRVIDAFADVYEGRLQQMDKLYLAGVSQAVRCVAGVVVFSVVLFVTRSIPVASIALAVVALASLVVVTIPLALFETPKSRGWELQEVKEIFQECLPAFLAQFIFTLVESIPKFVMEGTLAYQSQLYFNAIYFPAQSILMVIGLVYKPQLVRLANIWSDPSRRRRFDLIIVAVLALTALVTVVYLGFAAWIGIPITSFLYGLDFEPYRTAQYMMIVAGGMTAAIDFLYQIVTVLRQQEKATSAYGIALAVVTILSIVLVRTMGFYGAVWAYLVVMIVLLGLMIFQYVRVRLNPKEF</sequence>
<evidence type="ECO:0000256" key="5">
    <source>
        <dbReference type="ARBA" id="ARBA00023136"/>
    </source>
</evidence>
<dbReference type="Proteomes" id="UP000565613">
    <property type="component" value="Unassembled WGS sequence"/>
</dbReference>
<reference evidence="7 8" key="1">
    <citation type="submission" date="2020-04" db="EMBL/GenBank/DDBJ databases">
        <authorList>
            <person name="Hitch T.C.A."/>
            <person name="Wylensek D."/>
            <person name="Clavel T."/>
        </authorList>
    </citation>
    <scope>NUCLEOTIDE SEQUENCE [LARGE SCALE GENOMIC DNA]</scope>
    <source>
        <strain evidence="7 8">105184</strain>
    </source>
</reference>
<evidence type="ECO:0000256" key="4">
    <source>
        <dbReference type="ARBA" id="ARBA00022989"/>
    </source>
</evidence>